<dbReference type="RefSeq" id="WP_149112422.1">
    <property type="nucleotide sequence ID" value="NZ_CP042425.1"/>
</dbReference>
<gene>
    <name evidence="2" type="ORF">PX52LOC_04878</name>
</gene>
<evidence type="ECO:0000256" key="1">
    <source>
        <dbReference type="SAM" id="SignalP"/>
    </source>
</evidence>
<dbReference type="EMBL" id="CP042425">
    <property type="protein sequence ID" value="QEL17867.1"/>
    <property type="molecule type" value="Genomic_DNA"/>
</dbReference>
<organism evidence="2 3">
    <name type="scientific">Limnoglobus roseus</name>
    <dbReference type="NCBI Taxonomy" id="2598579"/>
    <lineage>
        <taxon>Bacteria</taxon>
        <taxon>Pseudomonadati</taxon>
        <taxon>Planctomycetota</taxon>
        <taxon>Planctomycetia</taxon>
        <taxon>Gemmatales</taxon>
        <taxon>Gemmataceae</taxon>
        <taxon>Limnoglobus</taxon>
    </lineage>
</organism>
<feature type="signal peptide" evidence="1">
    <location>
        <begin position="1"/>
        <end position="20"/>
    </location>
</feature>
<sequence length="276" mass="29809">MRKVLLACVVAAVGLGGAWADDTPGEEAVREAITVLEARKAQVEKKEDKDKIAKAIADLEKLLPAAKNDGGKAKADADLVKLITPAALKKKFAGKAAFNAKTGELTLVYDFKEKEQLKDFDLGDAKPEVKQLTLRVGPADGIQHVAKFKTMKVTGSVAVENVPFDVRKPFMRTTEGTSVAIDEWNGNRLKLLQKETQIGEKHFGRVSFEKRLVPVVLLITESKASAKFGDHEIAGKVEGVTAGHVELLGGQGGVMFKSLVISGVPDEGWAKTFFKE</sequence>
<keyword evidence="1" id="KW-0732">Signal</keyword>
<dbReference type="AlphaFoldDB" id="A0A5C1AI70"/>
<protein>
    <submittedName>
        <fullName evidence="2">Uncharacterized protein</fullName>
    </submittedName>
</protein>
<name>A0A5C1AI70_9BACT</name>
<feature type="chain" id="PRO_5022820363" evidence="1">
    <location>
        <begin position="21"/>
        <end position="276"/>
    </location>
</feature>
<dbReference type="Proteomes" id="UP000324974">
    <property type="component" value="Chromosome"/>
</dbReference>
<evidence type="ECO:0000313" key="3">
    <source>
        <dbReference type="Proteomes" id="UP000324974"/>
    </source>
</evidence>
<proteinExistence type="predicted"/>
<reference evidence="3" key="1">
    <citation type="submission" date="2019-08" db="EMBL/GenBank/DDBJ databases">
        <title>Limnoglobus roseus gen. nov., sp. nov., a novel freshwater planctomycete with a giant genome from the family Gemmataceae.</title>
        <authorList>
            <person name="Kulichevskaya I.S."/>
            <person name="Naumoff D.G."/>
            <person name="Miroshnikov K."/>
            <person name="Ivanova A."/>
            <person name="Philippov D.A."/>
            <person name="Hakobyan A."/>
            <person name="Rijpstra I.C."/>
            <person name="Sinninghe Damste J.S."/>
            <person name="Liesack W."/>
            <person name="Dedysh S.N."/>
        </authorList>
    </citation>
    <scope>NUCLEOTIDE SEQUENCE [LARGE SCALE GENOMIC DNA]</scope>
    <source>
        <strain evidence="3">PX52</strain>
    </source>
</reference>
<accession>A0A5C1AI70</accession>
<evidence type="ECO:0000313" key="2">
    <source>
        <dbReference type="EMBL" id="QEL17867.1"/>
    </source>
</evidence>
<dbReference type="KEGG" id="lrs:PX52LOC_04878"/>
<keyword evidence="3" id="KW-1185">Reference proteome</keyword>